<comment type="caution">
    <text evidence="1">The sequence shown here is derived from an EMBL/GenBank/DDBJ whole genome shotgun (WGS) entry which is preliminary data.</text>
</comment>
<dbReference type="Proteomes" id="UP000460132">
    <property type="component" value="Unassembled WGS sequence"/>
</dbReference>
<evidence type="ECO:0000313" key="1">
    <source>
        <dbReference type="EMBL" id="MYN54721.1"/>
    </source>
</evidence>
<gene>
    <name evidence="1" type="ORF">GTK63_10750</name>
</gene>
<accession>A0A7X4HSA8</accession>
<proteinExistence type="predicted"/>
<protein>
    <submittedName>
        <fullName evidence="1">Uncharacterized protein</fullName>
    </submittedName>
</protein>
<dbReference type="EMBL" id="WWFF01000024">
    <property type="protein sequence ID" value="MYN54721.1"/>
    <property type="molecule type" value="Genomic_DNA"/>
</dbReference>
<dbReference type="AlphaFoldDB" id="A0A7X4HSA8"/>
<evidence type="ECO:0000313" key="2">
    <source>
        <dbReference type="Proteomes" id="UP000460132"/>
    </source>
</evidence>
<organism evidence="1 2">
    <name type="scientific">Lactobacillus crispatus</name>
    <dbReference type="NCBI Taxonomy" id="47770"/>
    <lineage>
        <taxon>Bacteria</taxon>
        <taxon>Bacillati</taxon>
        <taxon>Bacillota</taxon>
        <taxon>Bacilli</taxon>
        <taxon>Lactobacillales</taxon>
        <taxon>Lactobacillaceae</taxon>
        <taxon>Lactobacillus</taxon>
    </lineage>
</organism>
<sequence>TTVQIYNSQGKLLKKYTAKKTFNVKISGHKSINDWYMAKVGQNRYIPDSSDFIQHRWVVKK</sequence>
<name>A0A7X4HSA8_9LACO</name>
<feature type="non-terminal residue" evidence="1">
    <location>
        <position position="1"/>
    </location>
</feature>
<reference evidence="1 2" key="1">
    <citation type="submission" date="2020-01" db="EMBL/GenBank/DDBJ databases">
        <title>Vaginal microbiome of pregnant Indian women: Insights into the genome of dominants Lactobacillus species.</title>
        <authorList>
            <person name="Das B."/>
            <person name="Mehta O."/>
            <person name="Ghosh T.S."/>
            <person name="Kothidar A."/>
            <person name="Gowtham M.R."/>
            <person name="Mitra R."/>
            <person name="Kshetrapal P."/>
            <person name="Wadhwa N."/>
            <person name="Thiruvengadam R."/>
            <person name="Nair G.B."/>
            <person name="Bhatnagar S."/>
            <person name="Pore S."/>
        </authorList>
    </citation>
    <scope>NUCLEOTIDE SEQUENCE [LARGE SCALE GENOMIC DNA]</scope>
    <source>
        <strain evidence="1 2">Indica2</strain>
    </source>
</reference>